<dbReference type="Proteomes" id="UP001174691">
    <property type="component" value="Unassembled WGS sequence"/>
</dbReference>
<name>A0AA38R5Z1_9PEZI</name>
<comment type="caution">
    <text evidence="2">The sequence shown here is derived from an EMBL/GenBank/DDBJ whole genome shotgun (WGS) entry which is preliminary data.</text>
</comment>
<feature type="chain" id="PRO_5041311925" evidence="1">
    <location>
        <begin position="18"/>
        <end position="97"/>
    </location>
</feature>
<proteinExistence type="predicted"/>
<evidence type="ECO:0000256" key="1">
    <source>
        <dbReference type="SAM" id="SignalP"/>
    </source>
</evidence>
<dbReference type="AlphaFoldDB" id="A0AA38R5Z1"/>
<keyword evidence="3" id="KW-1185">Reference proteome</keyword>
<evidence type="ECO:0000313" key="2">
    <source>
        <dbReference type="EMBL" id="KAJ9129982.1"/>
    </source>
</evidence>
<organism evidence="2 3">
    <name type="scientific">Coniochaeta hoffmannii</name>
    <dbReference type="NCBI Taxonomy" id="91930"/>
    <lineage>
        <taxon>Eukaryota</taxon>
        <taxon>Fungi</taxon>
        <taxon>Dikarya</taxon>
        <taxon>Ascomycota</taxon>
        <taxon>Pezizomycotina</taxon>
        <taxon>Sordariomycetes</taxon>
        <taxon>Sordariomycetidae</taxon>
        <taxon>Coniochaetales</taxon>
        <taxon>Coniochaetaceae</taxon>
        <taxon>Coniochaeta</taxon>
    </lineage>
</organism>
<keyword evidence="1" id="KW-0732">Signal</keyword>
<feature type="signal peptide" evidence="1">
    <location>
        <begin position="1"/>
        <end position="17"/>
    </location>
</feature>
<sequence>MHPSLLLGLLLPPAALAAPSDFTEGSALVAVRHPGCTSAKHWQGGSCKLDWRGICYDKCKEKQKVNNCCAGSLTSKIEGDNRILGASTCECWCDRAG</sequence>
<dbReference type="EMBL" id="JANBVN010000292">
    <property type="protein sequence ID" value="KAJ9129982.1"/>
    <property type="molecule type" value="Genomic_DNA"/>
</dbReference>
<evidence type="ECO:0000313" key="3">
    <source>
        <dbReference type="Proteomes" id="UP001174691"/>
    </source>
</evidence>
<gene>
    <name evidence="2" type="ORF">NKR19_g10095</name>
</gene>
<protein>
    <submittedName>
        <fullName evidence="2">Uncharacterized protein</fullName>
    </submittedName>
</protein>
<accession>A0AA38R5Z1</accession>
<reference evidence="2" key="1">
    <citation type="submission" date="2022-07" db="EMBL/GenBank/DDBJ databases">
        <title>Fungi with potential for degradation of polypropylene.</title>
        <authorList>
            <person name="Gostincar C."/>
        </authorList>
    </citation>
    <scope>NUCLEOTIDE SEQUENCE</scope>
    <source>
        <strain evidence="2">EXF-13287</strain>
    </source>
</reference>